<gene>
    <name evidence="7" type="ORF">SAMN05880501_112129</name>
</gene>
<evidence type="ECO:0000259" key="5">
    <source>
        <dbReference type="Pfam" id="PF04542"/>
    </source>
</evidence>
<dbReference type="EMBL" id="OBMQ01000012">
    <property type="protein sequence ID" value="SOC21139.1"/>
    <property type="molecule type" value="Genomic_DNA"/>
</dbReference>
<dbReference type="SUPFAM" id="SSF88946">
    <property type="entry name" value="Sigma2 domain of RNA polymerase sigma factors"/>
    <property type="match status" value="1"/>
</dbReference>
<keyword evidence="4" id="KW-0804">Transcription</keyword>
<dbReference type="Pfam" id="PF04542">
    <property type="entry name" value="Sigma70_r2"/>
    <property type="match status" value="1"/>
</dbReference>
<dbReference type="InterPro" id="IPR013324">
    <property type="entry name" value="RNA_pol_sigma_r3/r4-like"/>
</dbReference>
<evidence type="ECO:0000256" key="3">
    <source>
        <dbReference type="ARBA" id="ARBA00023082"/>
    </source>
</evidence>
<accession>A0A285TG78</accession>
<reference evidence="8" key="1">
    <citation type="submission" date="2017-08" db="EMBL/GenBank/DDBJ databases">
        <authorList>
            <person name="Varghese N."/>
            <person name="Submissions S."/>
        </authorList>
    </citation>
    <scope>NUCLEOTIDE SEQUENCE [LARGE SCALE GENOMIC DNA]</scope>
    <source>
        <strain evidence="8">JC22</strain>
    </source>
</reference>
<keyword evidence="3" id="KW-0731">Sigma factor</keyword>
<dbReference type="Gene3D" id="1.10.1740.10">
    <property type="match status" value="1"/>
</dbReference>
<dbReference type="InterPro" id="IPR007627">
    <property type="entry name" value="RNA_pol_sigma70_r2"/>
</dbReference>
<evidence type="ECO:0000256" key="1">
    <source>
        <dbReference type="ARBA" id="ARBA00010641"/>
    </source>
</evidence>
<dbReference type="AlphaFoldDB" id="A0A285TG78"/>
<dbReference type="Pfam" id="PF08281">
    <property type="entry name" value="Sigma70_r4_2"/>
    <property type="match status" value="1"/>
</dbReference>
<feature type="domain" description="RNA polymerase sigma-70 region 2" evidence="5">
    <location>
        <begin position="8"/>
        <end position="72"/>
    </location>
</feature>
<dbReference type="CDD" id="cd06171">
    <property type="entry name" value="Sigma70_r4"/>
    <property type="match status" value="1"/>
</dbReference>
<protein>
    <submittedName>
        <fullName evidence="7">RNA polymerase sigma-70 factor</fullName>
    </submittedName>
</protein>
<comment type="similarity">
    <text evidence="1">Belongs to the sigma-70 factor family. ECF subfamily.</text>
</comment>
<dbReference type="GO" id="GO:0016987">
    <property type="term" value="F:sigma factor activity"/>
    <property type="evidence" value="ECO:0007669"/>
    <property type="project" value="UniProtKB-KW"/>
</dbReference>
<evidence type="ECO:0000256" key="4">
    <source>
        <dbReference type="ARBA" id="ARBA00023163"/>
    </source>
</evidence>
<dbReference type="Gene3D" id="1.10.10.10">
    <property type="entry name" value="Winged helix-like DNA-binding domain superfamily/Winged helix DNA-binding domain"/>
    <property type="match status" value="1"/>
</dbReference>
<dbReference type="RefSeq" id="WP_237658444.1">
    <property type="nucleotide sequence ID" value="NZ_OBMQ01000012.1"/>
</dbReference>
<dbReference type="PANTHER" id="PTHR43133:SF60">
    <property type="entry name" value="RNA POLYMERASE SIGMA FACTOR SIGV"/>
    <property type="match status" value="1"/>
</dbReference>
<dbReference type="InterPro" id="IPR013249">
    <property type="entry name" value="RNA_pol_sigma70_r4_t2"/>
</dbReference>
<dbReference type="GO" id="GO:0006352">
    <property type="term" value="P:DNA-templated transcription initiation"/>
    <property type="evidence" value="ECO:0007669"/>
    <property type="project" value="InterPro"/>
</dbReference>
<evidence type="ECO:0000256" key="2">
    <source>
        <dbReference type="ARBA" id="ARBA00023015"/>
    </source>
</evidence>
<dbReference type="InterPro" id="IPR039425">
    <property type="entry name" value="RNA_pol_sigma-70-like"/>
</dbReference>
<dbReference type="InterPro" id="IPR014284">
    <property type="entry name" value="RNA_pol_sigma-70_dom"/>
</dbReference>
<dbReference type="SUPFAM" id="SSF88659">
    <property type="entry name" value="Sigma3 and sigma4 domains of RNA polymerase sigma factors"/>
    <property type="match status" value="1"/>
</dbReference>
<name>A0A285TG78_9BACL</name>
<dbReference type="InterPro" id="IPR036388">
    <property type="entry name" value="WH-like_DNA-bd_sf"/>
</dbReference>
<dbReference type="InterPro" id="IPR013325">
    <property type="entry name" value="RNA_pol_sigma_r2"/>
</dbReference>
<proteinExistence type="inferred from homology"/>
<dbReference type="GO" id="GO:0003677">
    <property type="term" value="F:DNA binding"/>
    <property type="evidence" value="ECO:0007669"/>
    <property type="project" value="InterPro"/>
</dbReference>
<dbReference type="Proteomes" id="UP000219636">
    <property type="component" value="Unassembled WGS sequence"/>
</dbReference>
<dbReference type="PANTHER" id="PTHR43133">
    <property type="entry name" value="RNA POLYMERASE ECF-TYPE SIGMA FACTO"/>
    <property type="match status" value="1"/>
</dbReference>
<feature type="domain" description="RNA polymerase sigma factor 70 region 4 type 2" evidence="6">
    <location>
        <begin position="104"/>
        <end position="155"/>
    </location>
</feature>
<keyword evidence="2" id="KW-0805">Transcription regulation</keyword>
<evidence type="ECO:0000313" key="7">
    <source>
        <dbReference type="EMBL" id="SOC21139.1"/>
    </source>
</evidence>
<keyword evidence="8" id="KW-1185">Reference proteome</keyword>
<evidence type="ECO:0000259" key="6">
    <source>
        <dbReference type="Pfam" id="PF08281"/>
    </source>
</evidence>
<sequence>MRQSIEQIVETYSDYLLRVAYIYVKDRRYAEEIVQDVFMNFYKKRDQFREHSSVKTYLTKMTVNRSYDYLRSWKSKKEVLFERVGIKGTSKNSENLLLELEERMEITKAVLKLKVKYREVILLYYYADYSIEEIAGLLNAPKSTIKSRIQRARNMLKDILQQSDLEVLLNGNE</sequence>
<organism evidence="7 8">
    <name type="scientific">Ureibacillus xyleni</name>
    <dbReference type="NCBI Taxonomy" id="614648"/>
    <lineage>
        <taxon>Bacteria</taxon>
        <taxon>Bacillati</taxon>
        <taxon>Bacillota</taxon>
        <taxon>Bacilli</taxon>
        <taxon>Bacillales</taxon>
        <taxon>Caryophanaceae</taxon>
        <taxon>Ureibacillus</taxon>
    </lineage>
</organism>
<dbReference type="NCBIfam" id="TIGR02937">
    <property type="entry name" value="sigma70-ECF"/>
    <property type="match status" value="1"/>
</dbReference>
<evidence type="ECO:0000313" key="8">
    <source>
        <dbReference type="Proteomes" id="UP000219636"/>
    </source>
</evidence>